<evidence type="ECO:0000256" key="1">
    <source>
        <dbReference type="SAM" id="MobiDB-lite"/>
    </source>
</evidence>
<proteinExistence type="predicted"/>
<dbReference type="EMBL" id="BARS01005673">
    <property type="protein sequence ID" value="GAF76947.1"/>
    <property type="molecule type" value="Genomic_DNA"/>
</dbReference>
<feature type="compositionally biased region" description="Pro residues" evidence="1">
    <location>
        <begin position="118"/>
        <end position="128"/>
    </location>
</feature>
<evidence type="ECO:0000313" key="2">
    <source>
        <dbReference type="EMBL" id="GAF76947.1"/>
    </source>
</evidence>
<sequence length="159" mass="17734">YLEQVDRFFPTKQKFAIITRQFPHNIGRWEPEAVGVEMKNYLDRGCIVMTYEEHAAGGYPGPYGQDEMWLLLLLGRNLYDARAPYTETVVFDRNLLTGHTGETYGWVEHTENDGGLYPPGPGPDPTPGPGDGGLVMTLGKLVIFVAGVQIFGEIIKETE</sequence>
<organism evidence="2">
    <name type="scientific">marine sediment metagenome</name>
    <dbReference type="NCBI Taxonomy" id="412755"/>
    <lineage>
        <taxon>unclassified sequences</taxon>
        <taxon>metagenomes</taxon>
        <taxon>ecological metagenomes</taxon>
    </lineage>
</organism>
<reference evidence="2" key="1">
    <citation type="journal article" date="2014" name="Front. Microbiol.">
        <title>High frequency of phylogenetically diverse reductive dehalogenase-homologous genes in deep subseafloor sedimentary metagenomes.</title>
        <authorList>
            <person name="Kawai M."/>
            <person name="Futagami T."/>
            <person name="Toyoda A."/>
            <person name="Takaki Y."/>
            <person name="Nishi S."/>
            <person name="Hori S."/>
            <person name="Arai W."/>
            <person name="Tsubouchi T."/>
            <person name="Morono Y."/>
            <person name="Uchiyama I."/>
            <person name="Ito T."/>
            <person name="Fujiyama A."/>
            <person name="Inagaki F."/>
            <person name="Takami H."/>
        </authorList>
    </citation>
    <scope>NUCLEOTIDE SEQUENCE</scope>
    <source>
        <strain evidence="2">Expedition CK06-06</strain>
    </source>
</reference>
<accession>X0SM57</accession>
<comment type="caution">
    <text evidence="2">The sequence shown here is derived from an EMBL/GenBank/DDBJ whole genome shotgun (WGS) entry which is preliminary data.</text>
</comment>
<protein>
    <submittedName>
        <fullName evidence="2">Uncharacterized protein</fullName>
    </submittedName>
</protein>
<dbReference type="AlphaFoldDB" id="X0SM57"/>
<feature type="region of interest" description="Disordered" evidence="1">
    <location>
        <begin position="109"/>
        <end position="131"/>
    </location>
</feature>
<feature type="non-terminal residue" evidence="2">
    <location>
        <position position="1"/>
    </location>
</feature>
<name>X0SM57_9ZZZZ</name>
<gene>
    <name evidence="2" type="ORF">S01H1_11128</name>
</gene>